<name>A0A0U5F1E4_9PROT</name>
<dbReference type="STRING" id="431306.AGA_811"/>
<dbReference type="PATRIC" id="fig|431306.5.peg.793"/>
<organism evidence="1 2">
    <name type="scientific">Acetobacter ghanensis</name>
    <dbReference type="NCBI Taxonomy" id="431306"/>
    <lineage>
        <taxon>Bacteria</taxon>
        <taxon>Pseudomonadati</taxon>
        <taxon>Pseudomonadota</taxon>
        <taxon>Alphaproteobacteria</taxon>
        <taxon>Acetobacterales</taxon>
        <taxon>Acetobacteraceae</taxon>
        <taxon>Acetobacter</taxon>
    </lineage>
</organism>
<protein>
    <submittedName>
        <fullName evidence="1">Uncharacterized protein</fullName>
    </submittedName>
</protein>
<proteinExistence type="predicted"/>
<dbReference type="Proteomes" id="UP000068250">
    <property type="component" value="Chromosome I"/>
</dbReference>
<dbReference type="EMBL" id="LN609302">
    <property type="protein sequence ID" value="CEF54495.1"/>
    <property type="molecule type" value="Genomic_DNA"/>
</dbReference>
<gene>
    <name evidence="1" type="ORF">AGA_811</name>
</gene>
<evidence type="ECO:0000313" key="1">
    <source>
        <dbReference type="EMBL" id="CEF54495.1"/>
    </source>
</evidence>
<dbReference type="AlphaFoldDB" id="A0A0U5F1E4"/>
<sequence length="309" mass="32207">MQPGLPWCLLVCVISATDALFPLLREWLFMADYSARVSRSVVSCPTGQGTLVLSGCFMRSFLSLSGLILASSVAVAAPAHKEAATHTATFASRQTTTEKQATGVYDLSALPVFTGSVVQFLPAPHGGIVGFVLNDGTQVFVSPEQAHTFAGLVKVGDKVEIRGIKGQVLPIIRAFSVASPRGRTVQDSFIEMPLHSPEMITGPDLVLHGEVWMPLYDVGGHLSGAVLKDHSVIYLSPREAGRVASLLQTGQTVYAVGSGSSGELGVAIDAREIGPAADKLVSIAVGNVPPPGPAAGSPGYDVIPGADEH</sequence>
<reference evidence="2" key="1">
    <citation type="submission" date="2014-09" db="EMBL/GenBank/DDBJ databases">
        <authorList>
            <person name="Illeghems K.G."/>
        </authorList>
    </citation>
    <scope>NUCLEOTIDE SEQUENCE [LARGE SCALE GENOMIC DNA]</scope>
    <source>
        <strain evidence="2">LMG 23848T</strain>
    </source>
</reference>
<evidence type="ECO:0000313" key="2">
    <source>
        <dbReference type="Proteomes" id="UP000068250"/>
    </source>
</evidence>
<accession>A0A0U5F1E4</accession>